<dbReference type="OrthoDB" id="2535391at2759"/>
<dbReference type="EMBL" id="KQ417924">
    <property type="protein sequence ID" value="KOF89682.1"/>
    <property type="molecule type" value="Genomic_DNA"/>
</dbReference>
<feature type="compositionally biased region" description="Low complexity" evidence="7">
    <location>
        <begin position="252"/>
        <end position="265"/>
    </location>
</feature>
<reference evidence="9" key="1">
    <citation type="submission" date="2015-07" db="EMBL/GenBank/DDBJ databases">
        <title>MeaNS - Measles Nucleotide Surveillance Program.</title>
        <authorList>
            <person name="Tran T."/>
            <person name="Druce J."/>
        </authorList>
    </citation>
    <scope>NUCLEOTIDE SEQUENCE</scope>
    <source>
        <strain evidence="9">UCB-OBI-ISO-001</strain>
        <tissue evidence="9">Gonad</tissue>
    </source>
</reference>
<evidence type="ECO:0000256" key="5">
    <source>
        <dbReference type="PROSITE-ProRule" id="PRU00175"/>
    </source>
</evidence>
<dbReference type="InterPro" id="IPR017907">
    <property type="entry name" value="Znf_RING_CS"/>
</dbReference>
<keyword evidence="6" id="KW-0175">Coiled coil</keyword>
<dbReference type="InterPro" id="IPR042123">
    <property type="entry name" value="Zip3/RNF212-like"/>
</dbReference>
<keyword evidence="4" id="KW-0469">Meiosis</keyword>
<accession>A0A0L8HKF0</accession>
<dbReference type="GO" id="GO:0008270">
    <property type="term" value="F:zinc ion binding"/>
    <property type="evidence" value="ECO:0007669"/>
    <property type="project" value="UniProtKB-KW"/>
</dbReference>
<dbReference type="SUPFAM" id="SSF57850">
    <property type="entry name" value="RING/U-box"/>
    <property type="match status" value="1"/>
</dbReference>
<evidence type="ECO:0000259" key="8">
    <source>
        <dbReference type="PROSITE" id="PS50089"/>
    </source>
</evidence>
<gene>
    <name evidence="9" type="ORF">OCBIM_22012666mg</name>
</gene>
<feature type="region of interest" description="Disordered" evidence="7">
    <location>
        <begin position="232"/>
        <end position="274"/>
    </location>
</feature>
<evidence type="ECO:0000256" key="4">
    <source>
        <dbReference type="ARBA" id="ARBA00023254"/>
    </source>
</evidence>
<dbReference type="KEGG" id="obi:106870142"/>
<dbReference type="STRING" id="37653.A0A0L8HKF0"/>
<evidence type="ECO:0000256" key="3">
    <source>
        <dbReference type="ARBA" id="ARBA00022833"/>
    </source>
</evidence>
<dbReference type="GO" id="GO:0016925">
    <property type="term" value="P:protein sumoylation"/>
    <property type="evidence" value="ECO:0007669"/>
    <property type="project" value="TreeGrafter"/>
</dbReference>
<dbReference type="GO" id="GO:0007131">
    <property type="term" value="P:reciprocal meiotic recombination"/>
    <property type="evidence" value="ECO:0007669"/>
    <property type="project" value="InterPro"/>
</dbReference>
<dbReference type="AlphaFoldDB" id="A0A0L8HKF0"/>
<dbReference type="EMBL" id="KQ417924">
    <property type="protein sequence ID" value="KOF89681.1"/>
    <property type="molecule type" value="Genomic_DNA"/>
</dbReference>
<evidence type="ECO:0000313" key="9">
    <source>
        <dbReference type="EMBL" id="KOF89682.1"/>
    </source>
</evidence>
<dbReference type="GO" id="GO:0000795">
    <property type="term" value="C:synaptonemal complex"/>
    <property type="evidence" value="ECO:0007669"/>
    <property type="project" value="InterPro"/>
</dbReference>
<dbReference type="InterPro" id="IPR001841">
    <property type="entry name" value="Znf_RING"/>
</dbReference>
<dbReference type="PANTHER" id="PTHR22663">
    <property type="entry name" value="RING FINGER PROTEIN NARYA-RELATED"/>
    <property type="match status" value="1"/>
</dbReference>
<dbReference type="SMART" id="SM00184">
    <property type="entry name" value="RING"/>
    <property type="match status" value="1"/>
</dbReference>
<evidence type="ECO:0000256" key="2">
    <source>
        <dbReference type="ARBA" id="ARBA00022771"/>
    </source>
</evidence>
<evidence type="ECO:0000256" key="6">
    <source>
        <dbReference type="SAM" id="Coils"/>
    </source>
</evidence>
<proteinExistence type="predicted"/>
<protein>
    <recommendedName>
        <fullName evidence="8">RING-type domain-containing protein</fullName>
    </recommendedName>
</protein>
<evidence type="ECO:0000256" key="1">
    <source>
        <dbReference type="ARBA" id="ARBA00022723"/>
    </source>
</evidence>
<dbReference type="Pfam" id="PF14634">
    <property type="entry name" value="zf-RING_5"/>
    <property type="match status" value="1"/>
</dbReference>
<evidence type="ECO:0000256" key="7">
    <source>
        <dbReference type="SAM" id="MobiDB-lite"/>
    </source>
</evidence>
<feature type="region of interest" description="Disordered" evidence="7">
    <location>
        <begin position="145"/>
        <end position="180"/>
    </location>
</feature>
<keyword evidence="1" id="KW-0479">Metal-binding</keyword>
<dbReference type="OMA" id="ARVPWHQ"/>
<feature type="coiled-coil region" evidence="6">
    <location>
        <begin position="105"/>
        <end position="139"/>
    </location>
</feature>
<keyword evidence="2 5" id="KW-0863">Zinc-finger</keyword>
<dbReference type="InterPro" id="IPR013083">
    <property type="entry name" value="Znf_RING/FYVE/PHD"/>
</dbReference>
<name>A0A0L8HKF0_OCTBM</name>
<sequence length="274" mass="31159">MVDWLHCNLCFNQPGNGIKFSLTSCGHIYCEKCLNEGTRENCKMCKAVCNSILLTGKMKPDVEIFFGDPFELIKKQNRQLIQVFEFQKNHRRRFMNYLRDKVNKQNAYIKQINQALQVRQELQKEISKLKEENLYLKRLISEKGLNAGSRNSTPSRPSYLSNVQSHASPSLSPRENMSMYSRTTPNQQSLLPDVRISQSNMVFNSNSLGIPMSFRTPPSQSTSSEMGGNYFPPMPSRVSIRTPPSQGRIDSPHAPVVSMSPSSAVLELSKKFTR</sequence>
<dbReference type="GO" id="GO:0007129">
    <property type="term" value="P:homologous chromosome pairing at meiosis"/>
    <property type="evidence" value="ECO:0007669"/>
    <property type="project" value="TreeGrafter"/>
</dbReference>
<dbReference type="PROSITE" id="PS50089">
    <property type="entry name" value="ZF_RING_2"/>
    <property type="match status" value="1"/>
</dbReference>
<dbReference type="PANTHER" id="PTHR22663:SF17">
    <property type="entry name" value="RING FINGER PROTEIN NARYA-RELATED"/>
    <property type="match status" value="1"/>
</dbReference>
<feature type="domain" description="RING-type" evidence="8">
    <location>
        <begin position="7"/>
        <end position="46"/>
    </location>
</feature>
<dbReference type="Gene3D" id="3.30.40.10">
    <property type="entry name" value="Zinc/RING finger domain, C3HC4 (zinc finger)"/>
    <property type="match status" value="1"/>
</dbReference>
<dbReference type="GO" id="GO:0019789">
    <property type="term" value="F:SUMO transferase activity"/>
    <property type="evidence" value="ECO:0007669"/>
    <property type="project" value="InterPro"/>
</dbReference>
<feature type="compositionally biased region" description="Polar residues" evidence="7">
    <location>
        <begin position="148"/>
        <end position="180"/>
    </location>
</feature>
<dbReference type="CDD" id="cd16560">
    <property type="entry name" value="RING-HC_RNF212-like"/>
    <property type="match status" value="1"/>
</dbReference>
<keyword evidence="3" id="KW-0862">Zinc</keyword>
<organism evidence="9">
    <name type="scientific">Octopus bimaculoides</name>
    <name type="common">California two-spotted octopus</name>
    <dbReference type="NCBI Taxonomy" id="37653"/>
    <lineage>
        <taxon>Eukaryota</taxon>
        <taxon>Metazoa</taxon>
        <taxon>Spiralia</taxon>
        <taxon>Lophotrochozoa</taxon>
        <taxon>Mollusca</taxon>
        <taxon>Cephalopoda</taxon>
        <taxon>Coleoidea</taxon>
        <taxon>Octopodiformes</taxon>
        <taxon>Octopoda</taxon>
        <taxon>Incirrata</taxon>
        <taxon>Octopodidae</taxon>
        <taxon>Octopus</taxon>
    </lineage>
</organism>
<dbReference type="PROSITE" id="PS00518">
    <property type="entry name" value="ZF_RING_1"/>
    <property type="match status" value="1"/>
</dbReference>